<feature type="domain" description="C2H2-type" evidence="13">
    <location>
        <begin position="240"/>
        <end position="267"/>
    </location>
</feature>
<evidence type="ECO:0000256" key="4">
    <source>
        <dbReference type="ARBA" id="ARBA00022771"/>
    </source>
</evidence>
<dbReference type="eggNOG" id="KOG1721">
    <property type="taxonomic scope" value="Eukaryota"/>
</dbReference>
<feature type="domain" description="C2H2-type" evidence="13">
    <location>
        <begin position="324"/>
        <end position="353"/>
    </location>
</feature>
<evidence type="ECO:0000313" key="16">
    <source>
        <dbReference type="EnsemblMetazoa" id="CPIJ016946-PA"/>
    </source>
</evidence>
<dbReference type="OMA" id="NCAARID"/>
<dbReference type="PROSITE" id="PS51915">
    <property type="entry name" value="ZAD"/>
    <property type="match status" value="1"/>
</dbReference>
<evidence type="ECO:0000259" key="13">
    <source>
        <dbReference type="PROSITE" id="PS50157"/>
    </source>
</evidence>
<feature type="domain" description="C2H2-type" evidence="13">
    <location>
        <begin position="212"/>
        <end position="239"/>
    </location>
</feature>
<evidence type="ECO:0000256" key="8">
    <source>
        <dbReference type="ARBA" id="ARBA00023163"/>
    </source>
</evidence>
<keyword evidence="9" id="KW-0539">Nucleus</keyword>
<dbReference type="InterPro" id="IPR013087">
    <property type="entry name" value="Znf_C2H2_type"/>
</dbReference>
<dbReference type="GO" id="GO:0008270">
    <property type="term" value="F:zinc ion binding"/>
    <property type="evidence" value="ECO:0007669"/>
    <property type="project" value="UniProtKB-UniRule"/>
</dbReference>
<dbReference type="EnsemblMetazoa" id="CPIJ016946-RA">
    <property type="protein sequence ID" value="CPIJ016946-PA"/>
    <property type="gene ID" value="CPIJ016946"/>
</dbReference>
<dbReference type="SUPFAM" id="SSF57716">
    <property type="entry name" value="Glucocorticoid receptor-like (DNA-binding domain)"/>
    <property type="match status" value="1"/>
</dbReference>
<dbReference type="KEGG" id="cqu:CpipJ_CPIJ016946"/>
<evidence type="ECO:0000256" key="3">
    <source>
        <dbReference type="ARBA" id="ARBA00022737"/>
    </source>
</evidence>
<evidence type="ECO:0000256" key="11">
    <source>
        <dbReference type="PROSITE-ProRule" id="PRU01263"/>
    </source>
</evidence>
<proteinExistence type="predicted"/>
<evidence type="ECO:0000256" key="1">
    <source>
        <dbReference type="ARBA" id="ARBA00004123"/>
    </source>
</evidence>
<evidence type="ECO:0000256" key="7">
    <source>
        <dbReference type="ARBA" id="ARBA00023125"/>
    </source>
</evidence>
<dbReference type="HOGENOM" id="CLU_002678_94_3_1"/>
<accession>B0XC60</accession>
<keyword evidence="3" id="KW-0677">Repeat</keyword>
<dbReference type="EMBL" id="DS232677">
    <property type="protein sequence ID" value="EDS44666.1"/>
    <property type="molecule type" value="Genomic_DNA"/>
</dbReference>
<gene>
    <name evidence="16" type="primary">6050665</name>
    <name evidence="15" type="ORF">CpipJ_CPIJ016946</name>
</gene>
<dbReference type="VEuPathDB" id="VectorBase:CPIJ016946"/>
<feature type="domain" description="ZAD" evidence="14">
    <location>
        <begin position="11"/>
        <end position="90"/>
    </location>
</feature>
<evidence type="ECO:0000256" key="6">
    <source>
        <dbReference type="ARBA" id="ARBA00023015"/>
    </source>
</evidence>
<keyword evidence="7" id="KW-0238">DNA-binding</keyword>
<dbReference type="SUPFAM" id="SSF57667">
    <property type="entry name" value="beta-beta-alpha zinc fingers"/>
    <property type="match status" value="3"/>
</dbReference>
<reference evidence="16" key="2">
    <citation type="submission" date="2020-05" db="UniProtKB">
        <authorList>
            <consortium name="EnsemblMetazoa"/>
        </authorList>
    </citation>
    <scope>IDENTIFICATION</scope>
    <source>
        <strain evidence="16">JHB</strain>
    </source>
</reference>
<evidence type="ECO:0000259" key="14">
    <source>
        <dbReference type="PROSITE" id="PS51915"/>
    </source>
</evidence>
<dbReference type="PANTHER" id="PTHR23235">
    <property type="entry name" value="KRUEPPEL-LIKE TRANSCRIPTION FACTOR"/>
    <property type="match status" value="1"/>
</dbReference>
<dbReference type="InterPro" id="IPR036236">
    <property type="entry name" value="Znf_C2H2_sf"/>
</dbReference>
<evidence type="ECO:0000256" key="9">
    <source>
        <dbReference type="ARBA" id="ARBA00023242"/>
    </source>
</evidence>
<dbReference type="Pfam" id="PF00096">
    <property type="entry name" value="zf-C2H2"/>
    <property type="match status" value="4"/>
</dbReference>
<dbReference type="PROSITE" id="PS50157">
    <property type="entry name" value="ZINC_FINGER_C2H2_2"/>
    <property type="match status" value="5"/>
</dbReference>
<evidence type="ECO:0000313" key="15">
    <source>
        <dbReference type="EMBL" id="EDS44666.1"/>
    </source>
</evidence>
<comment type="subcellular location">
    <subcellularLocation>
        <location evidence="1">Nucleus</location>
    </subcellularLocation>
</comment>
<dbReference type="Proteomes" id="UP000002320">
    <property type="component" value="Unassembled WGS sequence"/>
</dbReference>
<feature type="compositionally biased region" description="Acidic residues" evidence="12">
    <location>
        <begin position="157"/>
        <end position="168"/>
    </location>
</feature>
<dbReference type="Gene3D" id="3.30.160.60">
    <property type="entry name" value="Classic Zinc Finger"/>
    <property type="match status" value="4"/>
</dbReference>
<organism>
    <name type="scientific">Culex quinquefasciatus</name>
    <name type="common">Southern house mosquito</name>
    <name type="synonym">Culex pungens</name>
    <dbReference type="NCBI Taxonomy" id="7176"/>
    <lineage>
        <taxon>Eukaryota</taxon>
        <taxon>Metazoa</taxon>
        <taxon>Ecdysozoa</taxon>
        <taxon>Arthropoda</taxon>
        <taxon>Hexapoda</taxon>
        <taxon>Insecta</taxon>
        <taxon>Pterygota</taxon>
        <taxon>Neoptera</taxon>
        <taxon>Endopterygota</taxon>
        <taxon>Diptera</taxon>
        <taxon>Nematocera</taxon>
        <taxon>Culicoidea</taxon>
        <taxon>Culicidae</taxon>
        <taxon>Culicinae</taxon>
        <taxon>Culicini</taxon>
        <taxon>Culex</taxon>
        <taxon>Culex</taxon>
    </lineage>
</organism>
<evidence type="ECO:0000256" key="10">
    <source>
        <dbReference type="PROSITE-ProRule" id="PRU00042"/>
    </source>
</evidence>
<keyword evidence="2 11" id="KW-0479">Metal-binding</keyword>
<dbReference type="InterPro" id="IPR012934">
    <property type="entry name" value="Znf_AD"/>
</dbReference>
<dbReference type="PANTHER" id="PTHR23235:SF142">
    <property type="entry name" value="ZINC FINGER PROTEIN 384"/>
    <property type="match status" value="1"/>
</dbReference>
<dbReference type="InParanoid" id="B0XC60"/>
<dbReference type="GO" id="GO:0005634">
    <property type="term" value="C:nucleus"/>
    <property type="evidence" value="ECO:0007669"/>
    <property type="project" value="UniProtKB-SubCell"/>
</dbReference>
<feature type="binding site" evidence="11">
    <location>
        <position position="16"/>
    </location>
    <ligand>
        <name>Zn(2+)</name>
        <dbReference type="ChEBI" id="CHEBI:29105"/>
    </ligand>
</feature>
<dbReference type="SMART" id="SM00868">
    <property type="entry name" value="zf-AD"/>
    <property type="match status" value="1"/>
</dbReference>
<dbReference type="FunFam" id="3.30.160.60:FF:000875">
    <property type="entry name" value="zinc finger protein 236 isoform X7"/>
    <property type="match status" value="1"/>
</dbReference>
<dbReference type="GO" id="GO:0000981">
    <property type="term" value="F:DNA-binding transcription factor activity, RNA polymerase II-specific"/>
    <property type="evidence" value="ECO:0007669"/>
    <property type="project" value="TreeGrafter"/>
</dbReference>
<keyword evidence="6" id="KW-0805">Transcription regulation</keyword>
<dbReference type="SMART" id="SM00355">
    <property type="entry name" value="ZnF_C2H2"/>
    <property type="match status" value="5"/>
</dbReference>
<keyword evidence="17" id="KW-1185">Reference proteome</keyword>
<dbReference type="Gene3D" id="3.40.1800.20">
    <property type="match status" value="1"/>
</dbReference>
<dbReference type="Pfam" id="PF07776">
    <property type="entry name" value="zf-AD"/>
    <property type="match status" value="1"/>
</dbReference>
<reference evidence="15" key="1">
    <citation type="submission" date="2007-03" db="EMBL/GenBank/DDBJ databases">
        <title>Annotation of Culex pipiens quinquefasciatus.</title>
        <authorList>
            <consortium name="The Broad Institute Genome Sequencing Platform"/>
            <person name="Atkinson P.W."/>
            <person name="Hemingway J."/>
            <person name="Christensen B.M."/>
            <person name="Higgs S."/>
            <person name="Kodira C."/>
            <person name="Hannick L."/>
            <person name="Megy K."/>
            <person name="O'Leary S."/>
            <person name="Pearson M."/>
            <person name="Haas B.J."/>
            <person name="Mauceli E."/>
            <person name="Wortman J.R."/>
            <person name="Lee N.H."/>
            <person name="Guigo R."/>
            <person name="Stanke M."/>
            <person name="Alvarado L."/>
            <person name="Amedeo P."/>
            <person name="Antoine C.H."/>
            <person name="Arensburger P."/>
            <person name="Bidwell S.L."/>
            <person name="Crawford M."/>
            <person name="Camaro F."/>
            <person name="Devon K."/>
            <person name="Engels R."/>
            <person name="Hammond M."/>
            <person name="Howarth C."/>
            <person name="Koehrsen M."/>
            <person name="Lawson D."/>
            <person name="Montgomery P."/>
            <person name="Nene V."/>
            <person name="Nusbaum C."/>
            <person name="Puiu D."/>
            <person name="Romero-Severson J."/>
            <person name="Severson D.W."/>
            <person name="Shumway M."/>
            <person name="Sisk P."/>
            <person name="Stolte C."/>
            <person name="Zeng Q."/>
            <person name="Eisenstadt E."/>
            <person name="Fraser-Liggett C."/>
            <person name="Strausberg R."/>
            <person name="Galagan J."/>
            <person name="Birren B."/>
            <person name="Collins F.H."/>
        </authorList>
    </citation>
    <scope>NUCLEOTIDE SEQUENCE [LARGE SCALE GENOMIC DNA]</scope>
    <source>
        <strain evidence="15">JHB</strain>
    </source>
</reference>
<dbReference type="AlphaFoldDB" id="B0XC60"/>
<dbReference type="OrthoDB" id="6077919at2759"/>
<keyword evidence="8" id="KW-0804">Transcription</keyword>
<dbReference type="FunFam" id="3.30.160.60:FF:000446">
    <property type="entry name" value="Zinc finger protein"/>
    <property type="match status" value="1"/>
</dbReference>
<protein>
    <submittedName>
        <fullName evidence="15 16">Uncharacterized protein</fullName>
    </submittedName>
</protein>
<evidence type="ECO:0000313" key="17">
    <source>
        <dbReference type="Proteomes" id="UP000002320"/>
    </source>
</evidence>
<dbReference type="FunFam" id="3.30.160.60:FF:000065">
    <property type="entry name" value="B-cell CLL/lymphoma 6, member B"/>
    <property type="match status" value="1"/>
</dbReference>
<keyword evidence="5 11" id="KW-0862">Zinc</keyword>
<evidence type="ECO:0000256" key="12">
    <source>
        <dbReference type="SAM" id="MobiDB-lite"/>
    </source>
</evidence>
<evidence type="ECO:0000256" key="5">
    <source>
        <dbReference type="ARBA" id="ARBA00022833"/>
    </source>
</evidence>
<feature type="domain" description="C2H2-type" evidence="13">
    <location>
        <begin position="296"/>
        <end position="323"/>
    </location>
</feature>
<evidence type="ECO:0000256" key="2">
    <source>
        <dbReference type="ARBA" id="ARBA00022723"/>
    </source>
</evidence>
<dbReference type="FunCoup" id="B0XC60">
    <property type="interactions" value="326"/>
</dbReference>
<feature type="domain" description="C2H2-type" evidence="13">
    <location>
        <begin position="268"/>
        <end position="295"/>
    </location>
</feature>
<dbReference type="FunFam" id="3.30.160.60:FF:000003">
    <property type="entry name" value="Zinc finger protein 3 homolog"/>
    <property type="match status" value="1"/>
</dbReference>
<dbReference type="GO" id="GO:0000978">
    <property type="term" value="F:RNA polymerase II cis-regulatory region sequence-specific DNA binding"/>
    <property type="evidence" value="ECO:0007669"/>
    <property type="project" value="TreeGrafter"/>
</dbReference>
<name>B0XC60_CULQU</name>
<dbReference type="PROSITE" id="PS00028">
    <property type="entry name" value="ZINC_FINGER_C2H2_1"/>
    <property type="match status" value="4"/>
</dbReference>
<keyword evidence="4 10" id="KW-0863">Zinc-finger</keyword>
<feature type="binding site" evidence="11">
    <location>
        <position position="66"/>
    </location>
    <ligand>
        <name>Zn(2+)</name>
        <dbReference type="ChEBI" id="CHEBI:29105"/>
    </ligand>
</feature>
<feature type="region of interest" description="Disordered" evidence="12">
    <location>
        <begin position="143"/>
        <end position="171"/>
    </location>
</feature>
<dbReference type="VEuPathDB" id="VectorBase:CQUJHB007196"/>
<sequence length="431" mass="49315">MAVITVDNYLLCCRMCLELDKHELFQNIFSTKLEGSEITLQLALEKTTGIKCSFDDELPSHICSSCQLRLQDAHNFMLQGCVNQDLLKTLKIAAAMRATAEQCTPIKVDPGEQDDVVNVTFDRGDSFRVEYLDDDSLHEDTLEEDCDDSKEQNDFGNDSEEQLEEDSDESSHIVFDEPTDAVDFILQNFKDVSKQHSPTKAKKVPPIVSQRHECEVCHKTFQRKSNLVDHLRLHANVKLFSCNYCDAAFVQSGNLKSHIRTHTQEKPFTCSDCGKAFSQSSALKTHMRSHTNTRDYICDICQKGFTNKSDLTKHKITHSDLRYYQCVQCTDRYFAQKVHLKKHLKSQHSEEDEEDLLRRGTLKEGVHLSDVKPPTSKKIKKALRRSIGNYRTYVVDFTILISFLGKPFSYMTLHSSSRSNESYSALKSLNR</sequence>
<feature type="binding site" evidence="11">
    <location>
        <position position="13"/>
    </location>
    <ligand>
        <name>Zn(2+)</name>
        <dbReference type="ChEBI" id="CHEBI:29105"/>
    </ligand>
</feature>
<feature type="binding site" evidence="11">
    <location>
        <position position="63"/>
    </location>
    <ligand>
        <name>Zn(2+)</name>
        <dbReference type="ChEBI" id="CHEBI:29105"/>
    </ligand>
</feature>